<accession>A0A8S3QHH9</accession>
<sequence length="154" mass="15532">MKGILADDYYGGSYAGIGGGYGQSYGNGGYGQSYGSGGHSSYGNSGYGSSYGNSGHLGGYSGYGKGYSGYGNEGHHGYGKKGGYVDETIHYLPQPIPVIAPSAMMGGGLGSGIGGGLGGGIGGDGLSSIRKLISIFSCQSIKQNKNTYAYTRIR</sequence>
<name>A0A8S3QHH9_MYTED</name>
<comment type="caution">
    <text evidence="1">The sequence shown here is derived from an EMBL/GenBank/DDBJ whole genome shotgun (WGS) entry which is preliminary data.</text>
</comment>
<evidence type="ECO:0000313" key="2">
    <source>
        <dbReference type="Proteomes" id="UP000683360"/>
    </source>
</evidence>
<reference evidence="1" key="1">
    <citation type="submission" date="2021-03" db="EMBL/GenBank/DDBJ databases">
        <authorList>
            <person name="Bekaert M."/>
        </authorList>
    </citation>
    <scope>NUCLEOTIDE SEQUENCE</scope>
</reference>
<gene>
    <name evidence="1" type="ORF">MEDL_9944</name>
</gene>
<dbReference type="Proteomes" id="UP000683360">
    <property type="component" value="Unassembled WGS sequence"/>
</dbReference>
<dbReference type="EMBL" id="CAJPWZ010000501">
    <property type="protein sequence ID" value="CAG2194968.1"/>
    <property type="molecule type" value="Genomic_DNA"/>
</dbReference>
<organism evidence="1 2">
    <name type="scientific">Mytilus edulis</name>
    <name type="common">Blue mussel</name>
    <dbReference type="NCBI Taxonomy" id="6550"/>
    <lineage>
        <taxon>Eukaryota</taxon>
        <taxon>Metazoa</taxon>
        <taxon>Spiralia</taxon>
        <taxon>Lophotrochozoa</taxon>
        <taxon>Mollusca</taxon>
        <taxon>Bivalvia</taxon>
        <taxon>Autobranchia</taxon>
        <taxon>Pteriomorphia</taxon>
        <taxon>Mytilida</taxon>
        <taxon>Mytiloidea</taxon>
        <taxon>Mytilidae</taxon>
        <taxon>Mytilinae</taxon>
        <taxon>Mytilus</taxon>
    </lineage>
</organism>
<protein>
    <submittedName>
        <fullName evidence="1">Uncharacterized protein</fullName>
    </submittedName>
</protein>
<proteinExistence type="predicted"/>
<dbReference type="AlphaFoldDB" id="A0A8S3QHH9"/>
<evidence type="ECO:0000313" key="1">
    <source>
        <dbReference type="EMBL" id="CAG2194968.1"/>
    </source>
</evidence>
<keyword evidence="2" id="KW-1185">Reference proteome</keyword>